<dbReference type="PROSITE" id="PS50850">
    <property type="entry name" value="MFS"/>
    <property type="match status" value="1"/>
</dbReference>
<feature type="region of interest" description="Disordered" evidence="7">
    <location>
        <begin position="97"/>
        <end position="117"/>
    </location>
</feature>
<evidence type="ECO:0000313" key="10">
    <source>
        <dbReference type="EMBL" id="GAO48094.1"/>
    </source>
</evidence>
<feature type="region of interest" description="Disordered" evidence="7">
    <location>
        <begin position="701"/>
        <end position="773"/>
    </location>
</feature>
<comment type="caution">
    <text evidence="10">The sequence shown here is derived from an EMBL/GenBank/DDBJ whole genome shotgun (WGS) entry which is preliminary data.</text>
</comment>
<feature type="transmembrane region" description="Helical" evidence="8">
    <location>
        <begin position="297"/>
        <end position="320"/>
    </location>
</feature>
<dbReference type="InterPro" id="IPR020846">
    <property type="entry name" value="MFS_dom"/>
</dbReference>
<comment type="subcellular location">
    <subcellularLocation>
        <location evidence="1">Membrane</location>
        <topology evidence="1">Multi-pass membrane protein</topology>
    </subcellularLocation>
</comment>
<keyword evidence="11" id="KW-1185">Reference proteome</keyword>
<reference evidence="10 11" key="3">
    <citation type="journal article" date="2015" name="Genome Announc.">
        <title>Draft Genome Sequence of the Archiascomycetous Yeast Saitoella complicata.</title>
        <authorList>
            <person name="Yamauchi K."/>
            <person name="Kondo S."/>
            <person name="Hamamoto M."/>
            <person name="Takahashi Y."/>
            <person name="Ogura Y."/>
            <person name="Hayashi T."/>
            <person name="Nishida H."/>
        </authorList>
    </citation>
    <scope>NUCLEOTIDE SEQUENCE [LARGE SCALE GENOMIC DNA]</scope>
    <source>
        <strain evidence="10 11">NRRL Y-17804</strain>
    </source>
</reference>
<evidence type="ECO:0000256" key="3">
    <source>
        <dbReference type="ARBA" id="ARBA00022448"/>
    </source>
</evidence>
<feature type="transmembrane region" description="Helical" evidence="8">
    <location>
        <begin position="332"/>
        <end position="352"/>
    </location>
</feature>
<sequence>MEPDERRPCWLTKKMSHGGVWDGARRSLPSNTAIAIVTLREGSISNGWGSVWSAANNEELIYQLGSSPAHAPAVEMNTRMNPPGTQLFGFIQPTGTGAGPQIRARASPATSDDRRQKSHTGLISIASDDFAIAPPSYTRGGAECVATRSRNKYPSTPLPPGRDLPSAKMFNVPVFRLPQPTPWKTWSSRRLMLTLHVVNALALLFEGYDQGVMAGVNESPDYIRLMNLGPGIIGNLVSKNNVIKQGGIVAIYYLGSIVGGLWGGGLSDKYGRIFGIMFGVFWSVLGGALQAGAQNTNWMLCARLITGIGTGFLNCIIPSYTAETSEAKSRGGAISTVFLANYTGITIAYWLAFGVSFPDPEGSFRWRFPLAFQCVPGILLGMSIMFMPESPRYLIKVGRDEEALEILARLRANGDANHPDVKLEYAEIIEVIEEERKMSLTNAPWRMILGLGTKGRHFARRANLAMWLQILAQLGTGISATTVYSPVLFGQAGYGDVKARWLASLNNTVGILGSIINIVTIDRLGRRKLLMGGAALLGVFMFLTGGFSQATSMHPEKSAQFGAASAAFIFLFTLTYSCTWCLCPFIYAAEIWPSSVRGQGNAFGVVGWSLGLGAGTLSVPKMLESLDYNAFYVFGALNVAWVPVVYLFFPETAQRSLESIEILFSTKSPLNFHEERAYQAAIRSNPGLDTAELSGLSRMEDPEMAAKQTKHQEYARGGHGAGEGEAEDKRREWAHEEASQGQRRVEMSGASTAVPSAAHSSDDDESFGEKRGL</sequence>
<dbReference type="Pfam" id="PF00083">
    <property type="entry name" value="Sugar_tr"/>
    <property type="match status" value="1"/>
</dbReference>
<dbReference type="STRING" id="698492.A0A0E9NE21"/>
<gene>
    <name evidence="10" type="ORF">G7K_2281-t1</name>
</gene>
<dbReference type="InterPro" id="IPR005829">
    <property type="entry name" value="Sugar_transporter_CS"/>
</dbReference>
<comment type="similarity">
    <text evidence="2">Belongs to the major facilitator superfamily. Sugar transporter (TC 2.A.1.1) family.</text>
</comment>
<feature type="transmembrane region" description="Helical" evidence="8">
    <location>
        <begin position="501"/>
        <end position="520"/>
    </location>
</feature>
<reference evidence="10 11" key="2">
    <citation type="journal article" date="2014" name="J. Gen. Appl. Microbiol.">
        <title>The early diverging ascomycetous budding yeast Saitoella complicata has three histone deacetylases belonging to the Clr6, Hos2, and Rpd3 lineages.</title>
        <authorList>
            <person name="Nishida H."/>
            <person name="Matsumoto T."/>
            <person name="Kondo S."/>
            <person name="Hamamoto M."/>
            <person name="Yoshikawa H."/>
        </authorList>
    </citation>
    <scope>NUCLEOTIDE SEQUENCE [LARGE SCALE GENOMIC DNA]</scope>
    <source>
        <strain evidence="10 11">NRRL Y-17804</strain>
    </source>
</reference>
<dbReference type="EMBL" id="BACD03000012">
    <property type="protein sequence ID" value="GAO48094.1"/>
    <property type="molecule type" value="Genomic_DNA"/>
</dbReference>
<dbReference type="InterPro" id="IPR036259">
    <property type="entry name" value="MFS_trans_sf"/>
</dbReference>
<name>A0A0E9NE21_SAICN</name>
<dbReference type="NCBIfam" id="TIGR00879">
    <property type="entry name" value="SP"/>
    <property type="match status" value="1"/>
</dbReference>
<accession>A0A0E9NE21</accession>
<dbReference type="PROSITE" id="PS00217">
    <property type="entry name" value="SUGAR_TRANSPORT_2"/>
    <property type="match status" value="1"/>
</dbReference>
<dbReference type="InterPro" id="IPR003663">
    <property type="entry name" value="Sugar/inositol_transpt"/>
</dbReference>
<dbReference type="OMA" id="WAHEEAS"/>
<evidence type="ECO:0000256" key="8">
    <source>
        <dbReference type="SAM" id="Phobius"/>
    </source>
</evidence>
<dbReference type="SUPFAM" id="SSF103473">
    <property type="entry name" value="MFS general substrate transporter"/>
    <property type="match status" value="1"/>
</dbReference>
<feature type="transmembrane region" description="Helical" evidence="8">
    <location>
        <begin position="567"/>
        <end position="589"/>
    </location>
</feature>
<keyword evidence="4 8" id="KW-0812">Transmembrane</keyword>
<evidence type="ECO:0000256" key="1">
    <source>
        <dbReference type="ARBA" id="ARBA00004141"/>
    </source>
</evidence>
<dbReference type="Gene3D" id="1.20.1250.20">
    <property type="entry name" value="MFS general substrate transporter like domains"/>
    <property type="match status" value="1"/>
</dbReference>
<feature type="transmembrane region" description="Helical" evidence="8">
    <location>
        <begin position="246"/>
        <end position="266"/>
    </location>
</feature>
<feature type="transmembrane region" description="Helical" evidence="8">
    <location>
        <begin position="464"/>
        <end position="489"/>
    </location>
</feature>
<evidence type="ECO:0000256" key="2">
    <source>
        <dbReference type="ARBA" id="ARBA00010992"/>
    </source>
</evidence>
<keyword evidence="3" id="KW-0813">Transport</keyword>
<dbReference type="GO" id="GO:0005351">
    <property type="term" value="F:carbohydrate:proton symporter activity"/>
    <property type="evidence" value="ECO:0007669"/>
    <property type="project" value="TreeGrafter"/>
</dbReference>
<dbReference type="AlphaFoldDB" id="A0A0E9NE21"/>
<dbReference type="InterPro" id="IPR005828">
    <property type="entry name" value="MFS_sugar_transport-like"/>
</dbReference>
<feature type="transmembrane region" description="Helical" evidence="8">
    <location>
        <begin position="273"/>
        <end position="291"/>
    </location>
</feature>
<organism evidence="10 11">
    <name type="scientific">Saitoella complicata (strain BCRC 22490 / CBS 7301 / JCM 7358 / NBRC 10748 / NRRL Y-17804)</name>
    <dbReference type="NCBI Taxonomy" id="698492"/>
    <lineage>
        <taxon>Eukaryota</taxon>
        <taxon>Fungi</taxon>
        <taxon>Dikarya</taxon>
        <taxon>Ascomycota</taxon>
        <taxon>Taphrinomycotina</taxon>
        <taxon>Taphrinomycotina incertae sedis</taxon>
        <taxon>Saitoella</taxon>
    </lineage>
</organism>
<evidence type="ECO:0000313" key="11">
    <source>
        <dbReference type="Proteomes" id="UP000033140"/>
    </source>
</evidence>
<feature type="compositionally biased region" description="Basic and acidic residues" evidence="7">
    <location>
        <begin position="727"/>
        <end position="746"/>
    </location>
</feature>
<dbReference type="PANTHER" id="PTHR48022">
    <property type="entry name" value="PLASTIDIC GLUCOSE TRANSPORTER 4"/>
    <property type="match status" value="1"/>
</dbReference>
<feature type="transmembrane region" description="Helical" evidence="8">
    <location>
        <begin position="631"/>
        <end position="649"/>
    </location>
</feature>
<dbReference type="GO" id="GO:0005886">
    <property type="term" value="C:plasma membrane"/>
    <property type="evidence" value="ECO:0007669"/>
    <property type="project" value="UniProtKB-ARBA"/>
</dbReference>
<feature type="domain" description="Major facilitator superfamily (MFS) profile" evidence="9">
    <location>
        <begin position="195"/>
        <end position="653"/>
    </location>
</feature>
<dbReference type="PRINTS" id="PR00171">
    <property type="entry name" value="SUGRTRNSPORT"/>
</dbReference>
<proteinExistence type="inferred from homology"/>
<reference evidence="10 11" key="1">
    <citation type="journal article" date="2011" name="J. Gen. Appl. Microbiol.">
        <title>Draft genome sequencing of the enigmatic yeast Saitoella complicata.</title>
        <authorList>
            <person name="Nishida H."/>
            <person name="Hamamoto M."/>
            <person name="Sugiyama J."/>
        </authorList>
    </citation>
    <scope>NUCLEOTIDE SEQUENCE [LARGE SCALE GENOMIC DNA]</scope>
    <source>
        <strain evidence="10 11">NRRL Y-17804</strain>
    </source>
</reference>
<evidence type="ECO:0000256" key="5">
    <source>
        <dbReference type="ARBA" id="ARBA00022989"/>
    </source>
</evidence>
<evidence type="ECO:0000256" key="6">
    <source>
        <dbReference type="ARBA" id="ARBA00023136"/>
    </source>
</evidence>
<keyword evidence="5 8" id="KW-1133">Transmembrane helix</keyword>
<feature type="transmembrane region" description="Helical" evidence="8">
    <location>
        <begin position="601"/>
        <end position="619"/>
    </location>
</feature>
<feature type="transmembrane region" description="Helical" evidence="8">
    <location>
        <begin position="364"/>
        <end position="386"/>
    </location>
</feature>
<evidence type="ECO:0000256" key="7">
    <source>
        <dbReference type="SAM" id="MobiDB-lite"/>
    </source>
</evidence>
<evidence type="ECO:0000259" key="9">
    <source>
        <dbReference type="PROSITE" id="PS50850"/>
    </source>
</evidence>
<dbReference type="InterPro" id="IPR050360">
    <property type="entry name" value="MFS_Sugar_Transporters"/>
</dbReference>
<feature type="transmembrane region" description="Helical" evidence="8">
    <location>
        <begin position="529"/>
        <end position="547"/>
    </location>
</feature>
<protein>
    <recommendedName>
        <fullName evidence="9">Major facilitator superfamily (MFS) profile domain-containing protein</fullName>
    </recommendedName>
</protein>
<dbReference type="FunFam" id="1.20.1250.20:FF:000090">
    <property type="entry name" value="MFS sugar transporter, putative"/>
    <property type="match status" value="1"/>
</dbReference>
<keyword evidence="6 8" id="KW-0472">Membrane</keyword>
<evidence type="ECO:0000256" key="4">
    <source>
        <dbReference type="ARBA" id="ARBA00022692"/>
    </source>
</evidence>
<dbReference type="PANTHER" id="PTHR48022:SF44">
    <property type="entry name" value="SUGAR TRANSPORTER, PUTATIVE (AFU_ORTHOLOGUE AFUA_4G14610)-RELATED"/>
    <property type="match status" value="1"/>
</dbReference>
<dbReference type="Proteomes" id="UP000033140">
    <property type="component" value="Unassembled WGS sequence"/>
</dbReference>